<dbReference type="GO" id="GO:0050660">
    <property type="term" value="F:flavin adenine dinucleotide binding"/>
    <property type="evidence" value="ECO:0007669"/>
    <property type="project" value="InterPro"/>
</dbReference>
<evidence type="ECO:0000256" key="10">
    <source>
        <dbReference type="PROSITE-ProRule" id="PRU01193"/>
    </source>
</evidence>
<dbReference type="PROSITE" id="PS51846">
    <property type="entry name" value="CNNM"/>
    <property type="match status" value="1"/>
</dbReference>
<evidence type="ECO:0000256" key="9">
    <source>
        <dbReference type="PROSITE-ProRule" id="PRU00703"/>
    </source>
</evidence>
<dbReference type="Pfam" id="PF01595">
    <property type="entry name" value="CNNM"/>
    <property type="match status" value="1"/>
</dbReference>
<dbReference type="Gene3D" id="3.30.465.10">
    <property type="match status" value="1"/>
</dbReference>
<dbReference type="PANTHER" id="PTHR22777">
    <property type="entry name" value="HEMOLYSIN-RELATED"/>
    <property type="match status" value="1"/>
</dbReference>
<accession>A0A916UHB9</accession>
<keyword evidence="3" id="KW-1003">Cell membrane</keyword>
<organism evidence="15 16">
    <name type="scientific">Hoyosella rhizosphaerae</name>
    <dbReference type="NCBI Taxonomy" id="1755582"/>
    <lineage>
        <taxon>Bacteria</taxon>
        <taxon>Bacillati</taxon>
        <taxon>Actinomycetota</taxon>
        <taxon>Actinomycetes</taxon>
        <taxon>Mycobacteriales</taxon>
        <taxon>Hoyosellaceae</taxon>
        <taxon>Hoyosella</taxon>
    </lineage>
</organism>
<feature type="region of interest" description="Disordered" evidence="11">
    <location>
        <begin position="424"/>
        <end position="446"/>
    </location>
</feature>
<feature type="compositionally biased region" description="Basic and acidic residues" evidence="11">
    <location>
        <begin position="434"/>
        <end position="446"/>
    </location>
</feature>
<keyword evidence="7 9" id="KW-0129">CBS domain</keyword>
<name>A0A916UHB9_9ACTN</name>
<reference evidence="15" key="1">
    <citation type="journal article" date="2014" name="Int. J. Syst. Evol. Microbiol.">
        <title>Complete genome sequence of Corynebacterium casei LMG S-19264T (=DSM 44701T), isolated from a smear-ripened cheese.</title>
        <authorList>
            <consortium name="US DOE Joint Genome Institute (JGI-PGF)"/>
            <person name="Walter F."/>
            <person name="Albersmeier A."/>
            <person name="Kalinowski J."/>
            <person name="Ruckert C."/>
        </authorList>
    </citation>
    <scope>NUCLEOTIDE SEQUENCE</scope>
    <source>
        <strain evidence="15">CGMCC 1.15478</strain>
    </source>
</reference>
<dbReference type="InterPro" id="IPR036318">
    <property type="entry name" value="FAD-bd_PCMH-like_sf"/>
</dbReference>
<evidence type="ECO:0000256" key="12">
    <source>
        <dbReference type="SAM" id="Phobius"/>
    </source>
</evidence>
<evidence type="ECO:0000256" key="6">
    <source>
        <dbReference type="ARBA" id="ARBA00022989"/>
    </source>
</evidence>
<feature type="transmembrane region" description="Helical" evidence="12">
    <location>
        <begin position="91"/>
        <end position="108"/>
    </location>
</feature>
<dbReference type="AlphaFoldDB" id="A0A916UHB9"/>
<dbReference type="InterPro" id="IPR044751">
    <property type="entry name" value="Ion_transp-like_CBS"/>
</dbReference>
<keyword evidence="8 10" id="KW-0472">Membrane</keyword>
<feature type="transmembrane region" description="Helical" evidence="12">
    <location>
        <begin position="120"/>
        <end position="138"/>
    </location>
</feature>
<evidence type="ECO:0000256" key="7">
    <source>
        <dbReference type="ARBA" id="ARBA00023122"/>
    </source>
</evidence>
<proteinExistence type="inferred from homology"/>
<dbReference type="CDD" id="cd04590">
    <property type="entry name" value="CBS_pair_CorC_HlyC_assoc"/>
    <property type="match status" value="1"/>
</dbReference>
<evidence type="ECO:0000256" key="5">
    <source>
        <dbReference type="ARBA" id="ARBA00022737"/>
    </source>
</evidence>
<feature type="domain" description="CBS" evidence="13">
    <location>
        <begin position="273"/>
        <end position="330"/>
    </location>
</feature>
<evidence type="ECO:0000259" key="13">
    <source>
        <dbReference type="PROSITE" id="PS51371"/>
    </source>
</evidence>
<keyword evidence="6 10" id="KW-1133">Transmembrane helix</keyword>
<feature type="domain" description="CNNM transmembrane" evidence="14">
    <location>
        <begin position="1"/>
        <end position="186"/>
    </location>
</feature>
<dbReference type="RefSeq" id="WP_229675996.1">
    <property type="nucleotide sequence ID" value="NZ_BMJH01000003.1"/>
</dbReference>
<dbReference type="InterPro" id="IPR002550">
    <property type="entry name" value="CNNM"/>
</dbReference>
<dbReference type="SUPFAM" id="SSF56176">
    <property type="entry name" value="FAD-binding/transporter-associated domain-like"/>
    <property type="match status" value="1"/>
</dbReference>
<dbReference type="SUPFAM" id="SSF54631">
    <property type="entry name" value="CBS-domain pair"/>
    <property type="match status" value="1"/>
</dbReference>
<evidence type="ECO:0008006" key="17">
    <source>
        <dbReference type="Google" id="ProtNLM"/>
    </source>
</evidence>
<dbReference type="Pfam" id="PF00571">
    <property type="entry name" value="CBS"/>
    <property type="match status" value="2"/>
</dbReference>
<dbReference type="Proteomes" id="UP000641514">
    <property type="component" value="Unassembled WGS sequence"/>
</dbReference>
<dbReference type="GO" id="GO:0005886">
    <property type="term" value="C:plasma membrane"/>
    <property type="evidence" value="ECO:0007669"/>
    <property type="project" value="UniProtKB-SubCell"/>
</dbReference>
<dbReference type="InterPro" id="IPR000644">
    <property type="entry name" value="CBS_dom"/>
</dbReference>
<dbReference type="Gene3D" id="3.10.580.10">
    <property type="entry name" value="CBS-domain"/>
    <property type="match status" value="1"/>
</dbReference>
<keyword evidence="4 10" id="KW-0812">Transmembrane</keyword>
<dbReference type="SMART" id="SM00116">
    <property type="entry name" value="CBS"/>
    <property type="match status" value="2"/>
</dbReference>
<evidence type="ECO:0000256" key="8">
    <source>
        <dbReference type="ARBA" id="ARBA00023136"/>
    </source>
</evidence>
<evidence type="ECO:0000256" key="11">
    <source>
        <dbReference type="SAM" id="MobiDB-lite"/>
    </source>
</evidence>
<dbReference type="PROSITE" id="PS51371">
    <property type="entry name" value="CBS"/>
    <property type="match status" value="1"/>
</dbReference>
<protein>
    <recommendedName>
        <fullName evidence="17">HlyC/CorC family transporter</fullName>
    </recommendedName>
</protein>
<dbReference type="InterPro" id="IPR046342">
    <property type="entry name" value="CBS_dom_sf"/>
</dbReference>
<evidence type="ECO:0000256" key="2">
    <source>
        <dbReference type="ARBA" id="ARBA00006337"/>
    </source>
</evidence>
<sequence>MESELWLILVAAGMVLLGGVFAATDAALNTLSIARVNELVDAKKPGASGLLKLVGSRPQYVNLTVLLRVTCEITATVVLAAFLLEKLDTKWALVVVALVMVLVSYVLIGVGPRTLGRQHAYSIAVAAAIPIRLLGMLLGPLMRGMILLGNAVTPGKGFRNGPFASEIELRELMDIAQERGVVAADEHRMIQSVFELGDTIAREVMVPRTEMVWIEDDKHAGQATSLAVRSGHSRIPVVGENVDDIRGVVYLKDLVTKTYTAVDGGRSVTVRELMRPAVFVPDTKPLDVLLQDMQKDRNHMVILVDEYGGVAGIVTIEDILEEIVGEIADEYDTDETPPVDEIGDGVYRVSARLPVDDLGELFGERFGDEDFETVGGLLAHELGRVPLPGSDVVVQGIHLTAEGGKDVRGRVRIHTVLAERVPEDALSDADDNLELTRGKSEGKTND</sequence>
<dbReference type="EMBL" id="BMJH01000003">
    <property type="protein sequence ID" value="GGC71898.1"/>
    <property type="molecule type" value="Genomic_DNA"/>
</dbReference>
<keyword evidence="5" id="KW-0677">Repeat</keyword>
<reference evidence="15" key="2">
    <citation type="submission" date="2020-09" db="EMBL/GenBank/DDBJ databases">
        <authorList>
            <person name="Sun Q."/>
            <person name="Zhou Y."/>
        </authorList>
    </citation>
    <scope>NUCLEOTIDE SEQUENCE</scope>
    <source>
        <strain evidence="15">CGMCC 1.15478</strain>
    </source>
</reference>
<comment type="caution">
    <text evidence="15">The sequence shown here is derived from an EMBL/GenBank/DDBJ whole genome shotgun (WGS) entry which is preliminary data.</text>
</comment>
<dbReference type="InterPro" id="IPR016169">
    <property type="entry name" value="FAD-bd_PCMH_sub2"/>
</dbReference>
<gene>
    <name evidence="15" type="ORF">GCM10011410_26160</name>
</gene>
<evidence type="ECO:0000256" key="3">
    <source>
        <dbReference type="ARBA" id="ARBA00022475"/>
    </source>
</evidence>
<evidence type="ECO:0000313" key="15">
    <source>
        <dbReference type="EMBL" id="GGC71898.1"/>
    </source>
</evidence>
<dbReference type="PANTHER" id="PTHR22777:SF32">
    <property type="entry name" value="UPF0053 INNER MEMBRANE PROTEIN YFJD"/>
    <property type="match status" value="1"/>
</dbReference>
<keyword evidence="16" id="KW-1185">Reference proteome</keyword>
<evidence type="ECO:0000256" key="1">
    <source>
        <dbReference type="ARBA" id="ARBA00004651"/>
    </source>
</evidence>
<evidence type="ECO:0000256" key="4">
    <source>
        <dbReference type="ARBA" id="ARBA00022692"/>
    </source>
</evidence>
<evidence type="ECO:0000259" key="14">
    <source>
        <dbReference type="PROSITE" id="PS51846"/>
    </source>
</evidence>
<comment type="similarity">
    <text evidence="2">Belongs to the UPF0053 family.</text>
</comment>
<comment type="subcellular location">
    <subcellularLocation>
        <location evidence="1">Cell membrane</location>
        <topology evidence="1">Multi-pass membrane protein</topology>
    </subcellularLocation>
</comment>
<dbReference type="InterPro" id="IPR005170">
    <property type="entry name" value="Transptr-assoc_dom"/>
</dbReference>
<dbReference type="FunFam" id="3.10.580.10:FF:000002">
    <property type="entry name" value="Magnesium/cobalt efflux protein CorC"/>
    <property type="match status" value="1"/>
</dbReference>
<dbReference type="SMART" id="SM01091">
    <property type="entry name" value="CorC_HlyC"/>
    <property type="match status" value="1"/>
</dbReference>
<evidence type="ECO:0000313" key="16">
    <source>
        <dbReference type="Proteomes" id="UP000641514"/>
    </source>
</evidence>
<dbReference type="Pfam" id="PF03471">
    <property type="entry name" value="CorC_HlyC"/>
    <property type="match status" value="1"/>
</dbReference>